<dbReference type="OrthoDB" id="9785995at2"/>
<dbReference type="Pfam" id="PF06325">
    <property type="entry name" value="PrmA"/>
    <property type="match status" value="1"/>
</dbReference>
<dbReference type="GO" id="GO:0032259">
    <property type="term" value="P:methylation"/>
    <property type="evidence" value="ECO:0007669"/>
    <property type="project" value="UniProtKB-KW"/>
</dbReference>
<keyword evidence="5 6" id="KW-0949">S-adenosyl-L-methionine</keyword>
<feature type="binding site" evidence="6">
    <location>
        <position position="162"/>
    </location>
    <ligand>
        <name>S-adenosyl-L-methionine</name>
        <dbReference type="ChEBI" id="CHEBI:59789"/>
    </ligand>
</feature>
<sequence length="312" mass="35184">MKWVEVQIKTTTEAEELVTSIMYELGVTGLAIEDPKDILAFQQSEEDWDFIDPSIINQDYEGVIIKAYFPEDENLSDKIDLVRENIERIPYKERGKRLGEVTITEVYEEDWAESWKKYYKPVKIGKRIVIKPTWEEYKAGEDELIVELDPGMAFGTGTHETTMMCIEALEDYVKNGHTVFDIGCGSGILSIVAAKLGAEKVVGVDLDSVCVKVSNENISINGVEDVVETRQGNLFEAVHEKAHVIVANIIAEVIVEMVDYINEYLFDEGIFIASGIITEKLEKVKAKLMEKGFKILEIKCIGQWASIVSTLE</sequence>
<dbReference type="SUPFAM" id="SSF53335">
    <property type="entry name" value="S-adenosyl-L-methionine-dependent methyltransferases"/>
    <property type="match status" value="1"/>
</dbReference>
<dbReference type="InterPro" id="IPR029063">
    <property type="entry name" value="SAM-dependent_MTases_sf"/>
</dbReference>
<dbReference type="InterPro" id="IPR050078">
    <property type="entry name" value="Ribosomal_L11_MeTrfase_PrmA"/>
</dbReference>
<dbReference type="GO" id="GO:0016279">
    <property type="term" value="F:protein-lysine N-methyltransferase activity"/>
    <property type="evidence" value="ECO:0007669"/>
    <property type="project" value="RHEA"/>
</dbReference>
<reference evidence="7 8" key="1">
    <citation type="submission" date="2016-10" db="EMBL/GenBank/DDBJ databases">
        <authorList>
            <person name="de Groot N.N."/>
        </authorList>
    </citation>
    <scope>NUCLEOTIDE SEQUENCE [LARGE SCALE GENOMIC DNA]</scope>
    <source>
        <strain evidence="7 8">DSM 23310</strain>
    </source>
</reference>
<evidence type="ECO:0000256" key="5">
    <source>
        <dbReference type="ARBA" id="ARBA00022691"/>
    </source>
</evidence>
<keyword evidence="3 6" id="KW-0489">Methyltransferase</keyword>
<comment type="catalytic activity">
    <reaction evidence="6">
        <text>L-lysyl-[protein] + 3 S-adenosyl-L-methionine = N(6),N(6),N(6)-trimethyl-L-lysyl-[protein] + 3 S-adenosyl-L-homocysteine + 3 H(+)</text>
        <dbReference type="Rhea" id="RHEA:54192"/>
        <dbReference type="Rhea" id="RHEA-COMP:9752"/>
        <dbReference type="Rhea" id="RHEA-COMP:13826"/>
        <dbReference type="ChEBI" id="CHEBI:15378"/>
        <dbReference type="ChEBI" id="CHEBI:29969"/>
        <dbReference type="ChEBI" id="CHEBI:57856"/>
        <dbReference type="ChEBI" id="CHEBI:59789"/>
        <dbReference type="ChEBI" id="CHEBI:61961"/>
    </reaction>
</comment>
<comment type="function">
    <text evidence="6">Methylates ribosomal protein L11.</text>
</comment>
<keyword evidence="7" id="KW-0689">Ribosomal protein</keyword>
<name>A0A1H2T4B4_9FIRM</name>
<dbReference type="AlphaFoldDB" id="A0A1H2T4B4"/>
<dbReference type="PANTHER" id="PTHR43648">
    <property type="entry name" value="ELECTRON TRANSFER FLAVOPROTEIN BETA SUBUNIT LYSINE METHYLTRANSFERASE"/>
    <property type="match status" value="1"/>
</dbReference>
<comment type="similarity">
    <text evidence="1 6">Belongs to the methyltransferase superfamily. PrmA family.</text>
</comment>
<keyword evidence="4 6" id="KW-0808">Transferase</keyword>
<dbReference type="NCBIfam" id="TIGR00406">
    <property type="entry name" value="prmA"/>
    <property type="match status" value="1"/>
</dbReference>
<feature type="binding site" evidence="6">
    <location>
        <position position="205"/>
    </location>
    <ligand>
        <name>S-adenosyl-L-methionine</name>
        <dbReference type="ChEBI" id="CHEBI:59789"/>
    </ligand>
</feature>
<keyword evidence="8" id="KW-1185">Reference proteome</keyword>
<dbReference type="GO" id="GO:0005840">
    <property type="term" value="C:ribosome"/>
    <property type="evidence" value="ECO:0007669"/>
    <property type="project" value="UniProtKB-KW"/>
</dbReference>
<protein>
    <recommendedName>
        <fullName evidence="6">Ribosomal protein L11 methyltransferase</fullName>
        <shortName evidence="6">L11 Mtase</shortName>
        <ecNumber evidence="6">2.1.1.-</ecNumber>
    </recommendedName>
</protein>
<proteinExistence type="inferred from homology"/>
<evidence type="ECO:0000256" key="3">
    <source>
        <dbReference type="ARBA" id="ARBA00022603"/>
    </source>
</evidence>
<keyword evidence="7" id="KW-0687">Ribonucleoprotein</keyword>
<evidence type="ECO:0000256" key="2">
    <source>
        <dbReference type="ARBA" id="ARBA00022490"/>
    </source>
</evidence>
<evidence type="ECO:0000256" key="1">
    <source>
        <dbReference type="ARBA" id="ARBA00009741"/>
    </source>
</evidence>
<dbReference type="EC" id="2.1.1.-" evidence="6"/>
<evidence type="ECO:0000313" key="7">
    <source>
        <dbReference type="EMBL" id="SDW38637.1"/>
    </source>
</evidence>
<evidence type="ECO:0000256" key="6">
    <source>
        <dbReference type="HAMAP-Rule" id="MF_00735"/>
    </source>
</evidence>
<feature type="binding site" evidence="6">
    <location>
        <position position="183"/>
    </location>
    <ligand>
        <name>S-adenosyl-L-methionine</name>
        <dbReference type="ChEBI" id="CHEBI:59789"/>
    </ligand>
</feature>
<accession>A0A1H2T4B4</accession>
<dbReference type="EMBL" id="FNNG01000002">
    <property type="protein sequence ID" value="SDW38637.1"/>
    <property type="molecule type" value="Genomic_DNA"/>
</dbReference>
<comment type="subcellular location">
    <subcellularLocation>
        <location evidence="6">Cytoplasm</location>
    </subcellularLocation>
</comment>
<dbReference type="GO" id="GO:0005737">
    <property type="term" value="C:cytoplasm"/>
    <property type="evidence" value="ECO:0007669"/>
    <property type="project" value="UniProtKB-SubCell"/>
</dbReference>
<keyword evidence="2 6" id="KW-0963">Cytoplasm</keyword>
<evidence type="ECO:0000313" key="8">
    <source>
        <dbReference type="Proteomes" id="UP000198828"/>
    </source>
</evidence>
<dbReference type="Gene3D" id="3.40.50.150">
    <property type="entry name" value="Vaccinia Virus protein VP39"/>
    <property type="match status" value="1"/>
</dbReference>
<evidence type="ECO:0000256" key="4">
    <source>
        <dbReference type="ARBA" id="ARBA00022679"/>
    </source>
</evidence>
<gene>
    <name evidence="6" type="primary">prmA</name>
    <name evidence="7" type="ORF">SAMN05660923_00625</name>
</gene>
<feature type="binding site" evidence="6">
    <location>
        <position position="248"/>
    </location>
    <ligand>
        <name>S-adenosyl-L-methionine</name>
        <dbReference type="ChEBI" id="CHEBI:59789"/>
    </ligand>
</feature>
<dbReference type="PIRSF" id="PIRSF000401">
    <property type="entry name" value="RPL11_MTase"/>
    <property type="match status" value="1"/>
</dbReference>
<dbReference type="PANTHER" id="PTHR43648:SF1">
    <property type="entry name" value="ELECTRON TRANSFER FLAVOPROTEIN BETA SUBUNIT LYSINE METHYLTRANSFERASE"/>
    <property type="match status" value="1"/>
</dbReference>
<dbReference type="RefSeq" id="WP_093750779.1">
    <property type="nucleotide sequence ID" value="NZ_FNNG01000002.1"/>
</dbReference>
<dbReference type="InterPro" id="IPR004498">
    <property type="entry name" value="Ribosomal_PrmA_MeTrfase"/>
</dbReference>
<dbReference type="Proteomes" id="UP000198828">
    <property type="component" value="Unassembled WGS sequence"/>
</dbReference>
<dbReference type="HAMAP" id="MF_00735">
    <property type="entry name" value="Methyltr_PrmA"/>
    <property type="match status" value="1"/>
</dbReference>
<dbReference type="CDD" id="cd02440">
    <property type="entry name" value="AdoMet_MTases"/>
    <property type="match status" value="1"/>
</dbReference>
<organism evidence="7 8">
    <name type="scientific">Tepidimicrobium xylanilyticum</name>
    <dbReference type="NCBI Taxonomy" id="1123352"/>
    <lineage>
        <taxon>Bacteria</taxon>
        <taxon>Bacillati</taxon>
        <taxon>Bacillota</taxon>
        <taxon>Tissierellia</taxon>
        <taxon>Tissierellales</taxon>
        <taxon>Tepidimicrobiaceae</taxon>
        <taxon>Tepidimicrobium</taxon>
    </lineage>
</organism>